<keyword evidence="2" id="KW-1185">Reference proteome</keyword>
<organism evidence="1 2">
    <name type="scientific">Cellvibrio mixtus</name>
    <dbReference type="NCBI Taxonomy" id="39650"/>
    <lineage>
        <taxon>Bacteria</taxon>
        <taxon>Pseudomonadati</taxon>
        <taxon>Pseudomonadota</taxon>
        <taxon>Gammaproteobacteria</taxon>
        <taxon>Cellvibrionales</taxon>
        <taxon>Cellvibrionaceae</taxon>
        <taxon>Cellvibrio</taxon>
    </lineage>
</organism>
<protein>
    <submittedName>
        <fullName evidence="1">Uncharacterized protein</fullName>
    </submittedName>
</protein>
<sequence length="580" mass="63298">MPNFTFSTPALIQDFSDNPSLQQKLNQTWDLAIDAYTQAALVSNPWTVDYQAPCDWYVNPKNADITAANPVEPIFWTAFPNRLKIYFSSAEKSPYQMNNAQVYALADFGNIPQSKAFPTGLPFIIPSKRCPNLNWQQPIDEWAQYDPQGPRGWLDEYCEWAVTRNAEGKITKIAFTCENPEYWYSLWQVSPEKVLALYQQLVSPNVVLEDLMLLSTDGKDFAIDPTTGRAAYNPLNKWNSGTVATETYGGAVHLTSPPNTIGAEIMLAAQATLLRQLPPDQYNMQRMVCAGAYGRAYRNSDPHIGLQVNQLVKNLKVKVTLTDPVGLYLQRPDFSSYKTPDGTDASQFYKVIRGRTAEQAGTTYDQILHAEFAVPEALGYTVSDILLGNAVQGSSQVPVPILYAGQIADTFHVCLAGTAVTPATGEPTQSFLPPVRDKTGDTNGQVSMLLANPVLLAMLSVNPYPPFVQLPVQINQGQTLTDLALQASYANNNFKDAEIAFWDDQGNSETGISVTVTAINTTAGVPAGKSAGSDGQFNYIVTISVAANVSPGLKGVTLRNPNCDMPVPLPGVLYVNAKGN</sequence>
<name>A0A266QC46_9GAMM</name>
<proteinExistence type="predicted"/>
<dbReference type="RefSeq" id="WP_094984861.1">
    <property type="nucleotide sequence ID" value="NZ_NHNI01000001.1"/>
</dbReference>
<dbReference type="AlphaFoldDB" id="A0A266QC46"/>
<accession>A0A266QC46</accession>
<comment type="caution">
    <text evidence="1">The sequence shown here is derived from an EMBL/GenBank/DDBJ whole genome shotgun (WGS) entry which is preliminary data.</text>
</comment>
<reference evidence="2" key="1">
    <citation type="submission" date="2017-05" db="EMBL/GenBank/DDBJ databases">
        <authorList>
            <person name="Barney B.M."/>
        </authorList>
    </citation>
    <scope>NUCLEOTIDE SEQUENCE [LARGE SCALE GENOMIC DNA]</scope>
    <source>
        <strain evidence="2">PSBB022</strain>
    </source>
</reference>
<dbReference type="EMBL" id="NHNI01000001">
    <property type="protein sequence ID" value="OZY87458.1"/>
    <property type="molecule type" value="Genomic_DNA"/>
</dbReference>
<evidence type="ECO:0000313" key="1">
    <source>
        <dbReference type="EMBL" id="OZY87458.1"/>
    </source>
</evidence>
<dbReference type="Proteomes" id="UP000216101">
    <property type="component" value="Unassembled WGS sequence"/>
</dbReference>
<gene>
    <name evidence="1" type="ORF">CBP51_10920</name>
</gene>
<evidence type="ECO:0000313" key="2">
    <source>
        <dbReference type="Proteomes" id="UP000216101"/>
    </source>
</evidence>